<dbReference type="AlphaFoldDB" id="A0A834L186"/>
<keyword evidence="2" id="KW-0812">Transmembrane</keyword>
<evidence type="ECO:0000256" key="1">
    <source>
        <dbReference type="SAM" id="MobiDB-lite"/>
    </source>
</evidence>
<comment type="caution">
    <text evidence="3">The sequence shown here is derived from an EMBL/GenBank/DDBJ whole genome shotgun (WGS) entry which is preliminary data.</text>
</comment>
<evidence type="ECO:0000313" key="4">
    <source>
        <dbReference type="Proteomes" id="UP000646548"/>
    </source>
</evidence>
<evidence type="ECO:0008006" key="5">
    <source>
        <dbReference type="Google" id="ProtNLM"/>
    </source>
</evidence>
<proteinExistence type="predicted"/>
<sequence>MTEASSLLTAVLTVVSVVSLSLLSLLCLRCKRKSQTIHEDSQVYNPQTFQRGGSKFAVVRSKTVNRSYQISPTTEEVPEEAAFPEVPDQSDYQNVTEFPFKSSPEYVAPIGISEYENTRNDSDQNQEDYENIFNSEPVEEDEDYENSSFLDKVVEESDYVNENGE</sequence>
<keyword evidence="2" id="KW-0472">Membrane</keyword>
<protein>
    <recommendedName>
        <fullName evidence="5">Linker for activation of T-cells family member 2</fullName>
    </recommendedName>
</protein>
<dbReference type="Proteomes" id="UP000646548">
    <property type="component" value="Unassembled WGS sequence"/>
</dbReference>
<feature type="compositionally biased region" description="Acidic residues" evidence="1">
    <location>
        <begin position="156"/>
        <end position="165"/>
    </location>
</feature>
<organism evidence="3 4">
    <name type="scientific">Oryzias melastigma</name>
    <name type="common">Marine medaka</name>
    <dbReference type="NCBI Taxonomy" id="30732"/>
    <lineage>
        <taxon>Eukaryota</taxon>
        <taxon>Metazoa</taxon>
        <taxon>Chordata</taxon>
        <taxon>Craniata</taxon>
        <taxon>Vertebrata</taxon>
        <taxon>Euteleostomi</taxon>
        <taxon>Actinopterygii</taxon>
        <taxon>Neopterygii</taxon>
        <taxon>Teleostei</taxon>
        <taxon>Neoteleostei</taxon>
        <taxon>Acanthomorphata</taxon>
        <taxon>Ovalentaria</taxon>
        <taxon>Atherinomorphae</taxon>
        <taxon>Beloniformes</taxon>
        <taxon>Adrianichthyidae</taxon>
        <taxon>Oryziinae</taxon>
        <taxon>Oryzias</taxon>
    </lineage>
</organism>
<reference evidence="3" key="1">
    <citation type="journal article" name="BMC Genomics">
        <title>Long-read sequencing and de novo genome assembly of marine medaka (Oryzias melastigma).</title>
        <authorList>
            <person name="Liang P."/>
            <person name="Saqib H.S.A."/>
            <person name="Ni X."/>
            <person name="Shen Y."/>
        </authorList>
    </citation>
    <scope>NUCLEOTIDE SEQUENCE</scope>
    <source>
        <strain evidence="3">Bigg-433</strain>
    </source>
</reference>
<name>A0A834L186_ORYME</name>
<evidence type="ECO:0000313" key="3">
    <source>
        <dbReference type="EMBL" id="KAF6738205.1"/>
    </source>
</evidence>
<feature type="transmembrane region" description="Helical" evidence="2">
    <location>
        <begin position="6"/>
        <end position="28"/>
    </location>
</feature>
<keyword evidence="2" id="KW-1133">Transmembrane helix</keyword>
<evidence type="ECO:0000256" key="2">
    <source>
        <dbReference type="SAM" id="Phobius"/>
    </source>
</evidence>
<feature type="region of interest" description="Disordered" evidence="1">
    <location>
        <begin position="109"/>
        <end position="165"/>
    </location>
</feature>
<accession>A0A834L186</accession>
<gene>
    <name evidence="3" type="ORF">FQA47_000515</name>
</gene>
<dbReference type="EMBL" id="WKFB01000032">
    <property type="protein sequence ID" value="KAF6738205.1"/>
    <property type="molecule type" value="Genomic_DNA"/>
</dbReference>